<keyword evidence="4" id="KW-1185">Reference proteome</keyword>
<evidence type="ECO:0000313" key="4">
    <source>
        <dbReference type="Proteomes" id="UP001172630"/>
    </source>
</evidence>
<dbReference type="Proteomes" id="UP001172630">
    <property type="component" value="Unassembled WGS sequence"/>
</dbReference>
<organism evidence="3 4">
    <name type="scientific">Rhizobium calliandrae</name>
    <dbReference type="NCBI Taxonomy" id="1312182"/>
    <lineage>
        <taxon>Bacteria</taxon>
        <taxon>Pseudomonadati</taxon>
        <taxon>Pseudomonadota</taxon>
        <taxon>Alphaproteobacteria</taxon>
        <taxon>Hyphomicrobiales</taxon>
        <taxon>Rhizobiaceae</taxon>
        <taxon>Rhizobium/Agrobacterium group</taxon>
        <taxon>Rhizobium</taxon>
    </lineage>
</organism>
<sequence>MFFRILSVFLLTVGVVTTAIAASSSGHGAGGDRGGWGDSPGAEDYGNYRNTIVGDGNVSDTEEKDPNACWTLPRSADGKSIVAPSQAGPVVPRKCN</sequence>
<feature type="signal peptide" evidence="2">
    <location>
        <begin position="1"/>
        <end position="21"/>
    </location>
</feature>
<proteinExistence type="predicted"/>
<feature type="compositionally biased region" description="Gly residues" evidence="1">
    <location>
        <begin position="27"/>
        <end position="38"/>
    </location>
</feature>
<comment type="caution">
    <text evidence="3">The sequence shown here is derived from an EMBL/GenBank/DDBJ whole genome shotgun (WGS) entry which is preliminary data.</text>
</comment>
<protein>
    <recommendedName>
        <fullName evidence="5">Secreted protein</fullName>
    </recommendedName>
</protein>
<evidence type="ECO:0000313" key="3">
    <source>
        <dbReference type="EMBL" id="MDL2404595.1"/>
    </source>
</evidence>
<reference evidence="3" key="1">
    <citation type="submission" date="2023-06" db="EMBL/GenBank/DDBJ databases">
        <title>Phylogenetic Diversity of Rhizobium strains.</title>
        <authorList>
            <person name="Moura F.T."/>
            <person name="Helene L.C.F."/>
            <person name="Hungria M."/>
        </authorList>
    </citation>
    <scope>NUCLEOTIDE SEQUENCE</scope>
    <source>
        <strain evidence="3">CCGE524</strain>
    </source>
</reference>
<evidence type="ECO:0000256" key="2">
    <source>
        <dbReference type="SAM" id="SignalP"/>
    </source>
</evidence>
<name>A0ABT7K7L5_9HYPH</name>
<dbReference type="RefSeq" id="WP_285877534.1">
    <property type="nucleotide sequence ID" value="NZ_JARFYN010000002.1"/>
</dbReference>
<feature type="region of interest" description="Disordered" evidence="1">
    <location>
        <begin position="23"/>
        <end position="96"/>
    </location>
</feature>
<dbReference type="EMBL" id="JARFYN010000002">
    <property type="protein sequence ID" value="MDL2404595.1"/>
    <property type="molecule type" value="Genomic_DNA"/>
</dbReference>
<feature type="chain" id="PRO_5045722913" description="Secreted protein" evidence="2">
    <location>
        <begin position="22"/>
        <end position="96"/>
    </location>
</feature>
<evidence type="ECO:0000256" key="1">
    <source>
        <dbReference type="SAM" id="MobiDB-lite"/>
    </source>
</evidence>
<keyword evidence="2" id="KW-0732">Signal</keyword>
<gene>
    <name evidence="3" type="ORF">PY650_02770</name>
</gene>
<accession>A0ABT7K7L5</accession>
<evidence type="ECO:0008006" key="5">
    <source>
        <dbReference type="Google" id="ProtNLM"/>
    </source>
</evidence>